<gene>
    <name evidence="3" type="ORF">PSS4_v1_1430037</name>
</gene>
<evidence type="ECO:0000259" key="2">
    <source>
        <dbReference type="Pfam" id="PF00266"/>
    </source>
</evidence>
<dbReference type="InterPro" id="IPR015424">
    <property type="entry name" value="PyrdxlP-dep_Trfase"/>
</dbReference>
<sequence length="423" mass="45526">MESAMHSKWEFKDSPKAFRSRFLLDPSVTCLNHGMLGACPAEVLEQQNALRARIERQPAAFILRELTGLLDEARQALAGLIAADPADLALLPNVTTALSAVLRSRAFAPGDEILTTSHAYLSCTNLLDFVARETGARVVTAIVPTPVTHADAVVDAVLERVTPRTRLAVLDHVTSPTGMVFPIAALVERLAARGVDTLVDGAHAPGMLPLDVQAIGAAYYAGNCHKWLCSPRGAGFLHVRRDRHDGLHPTVISRGYGATGTGRPRLHLEFDWLGTADPTPLLCIAHAIRFLDGLLPGGLPELMARNHALAIEGAQRMAEGLPLKRLAPDSMVGSMVAFQLPETPEPASGDAAASLQRWLYDAHRIDVAAAAWPAAHSRVLRVSAQIYNAIDDFIRLGDVLRRAPEHLQDTNAATRSTAWSNAT</sequence>
<name>A0A0K1ZRQ5_RALSL</name>
<dbReference type="Gene3D" id="3.90.1150.10">
    <property type="entry name" value="Aspartate Aminotransferase, domain 1"/>
    <property type="match status" value="1"/>
</dbReference>
<reference evidence="3" key="1">
    <citation type="submission" date="2015-10" db="EMBL/GenBank/DDBJ databases">
        <authorList>
            <person name="Gilbert D.G."/>
        </authorList>
    </citation>
    <scope>NUCLEOTIDE SEQUENCE</scope>
    <source>
        <strain evidence="3">Phyl III-seqv23</strain>
    </source>
</reference>
<dbReference type="PANTHER" id="PTHR43092:SF2">
    <property type="entry name" value="HERCYNYLCYSTEINE SULFOXIDE LYASE"/>
    <property type="match status" value="1"/>
</dbReference>
<dbReference type="SUPFAM" id="SSF53383">
    <property type="entry name" value="PLP-dependent transferases"/>
    <property type="match status" value="1"/>
</dbReference>
<dbReference type="AlphaFoldDB" id="A0A0K1ZRQ5"/>
<keyword evidence="1" id="KW-0663">Pyridoxal phosphate</keyword>
<dbReference type="EMBL" id="LN899821">
    <property type="protein sequence ID" value="CUV20354.1"/>
    <property type="molecule type" value="Genomic_DNA"/>
</dbReference>
<dbReference type="InterPro" id="IPR015421">
    <property type="entry name" value="PyrdxlP-dep_Trfase_major"/>
</dbReference>
<protein>
    <submittedName>
        <fullName evidence="3">Putative isopenicillin N epimerase protein</fullName>
    </submittedName>
</protein>
<dbReference type="InterPro" id="IPR000192">
    <property type="entry name" value="Aminotrans_V_dom"/>
</dbReference>
<feature type="domain" description="Aminotransferase class V" evidence="2">
    <location>
        <begin position="65"/>
        <end position="252"/>
    </location>
</feature>
<dbReference type="Gene3D" id="3.40.640.10">
    <property type="entry name" value="Type I PLP-dependent aspartate aminotransferase-like (Major domain)"/>
    <property type="match status" value="1"/>
</dbReference>
<organism evidence="3">
    <name type="scientific">Ralstonia solanacearum</name>
    <name type="common">Pseudomonas solanacearum</name>
    <dbReference type="NCBI Taxonomy" id="305"/>
    <lineage>
        <taxon>Bacteria</taxon>
        <taxon>Pseudomonadati</taxon>
        <taxon>Pseudomonadota</taxon>
        <taxon>Betaproteobacteria</taxon>
        <taxon>Burkholderiales</taxon>
        <taxon>Burkholderiaceae</taxon>
        <taxon>Ralstonia</taxon>
        <taxon>Ralstonia solanacearum species complex</taxon>
    </lineage>
</organism>
<dbReference type="PANTHER" id="PTHR43092">
    <property type="entry name" value="L-CYSTEINE DESULFHYDRASE"/>
    <property type="match status" value="1"/>
</dbReference>
<proteinExistence type="predicted"/>
<evidence type="ECO:0000313" key="3">
    <source>
        <dbReference type="EMBL" id="CUV20354.1"/>
    </source>
</evidence>
<evidence type="ECO:0000256" key="1">
    <source>
        <dbReference type="ARBA" id="ARBA00022898"/>
    </source>
</evidence>
<accession>A0A0K1ZRQ5</accession>
<dbReference type="PATRIC" id="fig|305.92.peg.4442"/>
<dbReference type="InterPro" id="IPR015422">
    <property type="entry name" value="PyrdxlP-dep_Trfase_small"/>
</dbReference>
<dbReference type="Pfam" id="PF00266">
    <property type="entry name" value="Aminotran_5"/>
    <property type="match status" value="1"/>
</dbReference>